<proteinExistence type="predicted"/>
<gene>
    <name evidence="1" type="ORF">ECPE_LOCUS9131</name>
</gene>
<name>A0A183AQ96_9TREM</name>
<dbReference type="OrthoDB" id="10059837at2759"/>
<protein>
    <submittedName>
        <fullName evidence="3">INCENP_ARK-bind domain-containing protein</fullName>
    </submittedName>
</protein>
<evidence type="ECO:0000313" key="1">
    <source>
        <dbReference type="EMBL" id="VDP84838.1"/>
    </source>
</evidence>
<keyword evidence="2" id="KW-1185">Reference proteome</keyword>
<reference evidence="3" key="1">
    <citation type="submission" date="2016-06" db="UniProtKB">
        <authorList>
            <consortium name="WormBaseParasite"/>
        </authorList>
    </citation>
    <scope>IDENTIFICATION</scope>
</reference>
<accession>A0A183AQ96</accession>
<dbReference type="PANTHER" id="PTHR47331:SF5">
    <property type="entry name" value="RIBONUCLEASE H"/>
    <property type="match status" value="1"/>
</dbReference>
<evidence type="ECO:0000313" key="3">
    <source>
        <dbReference type="WBParaSite" id="ECPE_0000915901-mRNA-1"/>
    </source>
</evidence>
<dbReference type="Proteomes" id="UP000272942">
    <property type="component" value="Unassembled WGS sequence"/>
</dbReference>
<reference evidence="1 2" key="2">
    <citation type="submission" date="2018-11" db="EMBL/GenBank/DDBJ databases">
        <authorList>
            <consortium name="Pathogen Informatics"/>
        </authorList>
    </citation>
    <scope>NUCLEOTIDE SEQUENCE [LARGE SCALE GENOMIC DNA]</scope>
    <source>
        <strain evidence="1 2">Egypt</strain>
    </source>
</reference>
<dbReference type="PANTHER" id="PTHR47331">
    <property type="entry name" value="PHD-TYPE DOMAIN-CONTAINING PROTEIN"/>
    <property type="match status" value="1"/>
</dbReference>
<dbReference type="EMBL" id="UZAN01046962">
    <property type="protein sequence ID" value="VDP84838.1"/>
    <property type="molecule type" value="Genomic_DNA"/>
</dbReference>
<sequence>MGDDLERLSNHEFGDIADDRVSMSREDRAALATVVKTTRYNGTHFEVPLPWRTGFNRLPDNLKGRLKRNVQLKEAYCNAMKRNLDLGYIERAVGEAEKEQPLWYPPHHPVYKTKGTSKHQGCFPGNDHAG</sequence>
<dbReference type="AlphaFoldDB" id="A0A183AQ96"/>
<dbReference type="WBParaSite" id="ECPE_0000915901-mRNA-1">
    <property type="protein sequence ID" value="ECPE_0000915901-mRNA-1"/>
    <property type="gene ID" value="ECPE_0000915901"/>
</dbReference>
<evidence type="ECO:0000313" key="2">
    <source>
        <dbReference type="Proteomes" id="UP000272942"/>
    </source>
</evidence>
<organism evidence="3">
    <name type="scientific">Echinostoma caproni</name>
    <dbReference type="NCBI Taxonomy" id="27848"/>
    <lineage>
        <taxon>Eukaryota</taxon>
        <taxon>Metazoa</taxon>
        <taxon>Spiralia</taxon>
        <taxon>Lophotrochozoa</taxon>
        <taxon>Platyhelminthes</taxon>
        <taxon>Trematoda</taxon>
        <taxon>Digenea</taxon>
        <taxon>Plagiorchiida</taxon>
        <taxon>Echinostomata</taxon>
        <taxon>Echinostomatoidea</taxon>
        <taxon>Echinostomatidae</taxon>
        <taxon>Echinostoma</taxon>
    </lineage>
</organism>